<evidence type="ECO:0000259" key="1">
    <source>
        <dbReference type="Pfam" id="PF05598"/>
    </source>
</evidence>
<dbReference type="RefSeq" id="WP_075809492.1">
    <property type="nucleotide sequence ID" value="NZ_CP134231.1"/>
</dbReference>
<evidence type="ECO:0000313" key="2">
    <source>
        <dbReference type="EMBL" id="AKF16680.1"/>
    </source>
</evidence>
<keyword evidence="2" id="KW-0614">Plasmid</keyword>
<geneLocation type="plasmid" evidence="2">
    <name>pCP718cpe</name>
</geneLocation>
<proteinExistence type="predicted"/>
<protein>
    <submittedName>
        <fullName evidence="2">Mobile element protein</fullName>
    </submittedName>
</protein>
<sequence length="77" mass="9106">MLTKKELDSRKCLEYSCFEQLVPQNHLLRKIDKIIHFDFIYDEVGDLYSAVGRPSIDPIVLIKIVMIQYLFGIPFMR</sequence>
<reference evidence="2" key="1">
    <citation type="journal article" date="2015" name="PLoS ONE">
        <title>A Novel Pore-Forming Toxin in Type A Clostridium perfringens Is Associated with Both Fatal Canine Hemorrhagic Gastroenteritis and Fatal Foal Necrotizing Enterocolitis.</title>
        <authorList>
            <person name="Gohari I.M."/>
            <person name="Parreira V.R."/>
            <person name="Nowell V.J."/>
            <person name="Nicholson V.M."/>
            <person name="Oliphant K."/>
            <person name="Prescott J.F."/>
        </authorList>
    </citation>
    <scope>NUCLEOTIDE SEQUENCE</scope>
    <source>
        <strain evidence="2">JP718</strain>
        <plasmid evidence="2">pCP718cpe</plasmid>
    </source>
</reference>
<organism evidence="2">
    <name type="scientific">Clostridium perfringens</name>
    <dbReference type="NCBI Taxonomy" id="1502"/>
    <lineage>
        <taxon>Bacteria</taxon>
        <taxon>Bacillati</taxon>
        <taxon>Bacillota</taxon>
        <taxon>Clostridia</taxon>
        <taxon>Eubacteriales</taxon>
        <taxon>Clostridiaceae</taxon>
        <taxon>Clostridium</taxon>
    </lineage>
</organism>
<dbReference type="EMBL" id="KP739976">
    <property type="protein sequence ID" value="AKF16680.1"/>
    <property type="molecule type" value="Genomic_DNA"/>
</dbReference>
<name>A0A0N6WE03_CLOPF</name>
<feature type="domain" description="Transposase InsH N-terminal" evidence="1">
    <location>
        <begin position="17"/>
        <end position="73"/>
    </location>
</feature>
<dbReference type="AlphaFoldDB" id="A0A0N6WE03"/>
<accession>A0A0N6WE03</accession>
<dbReference type="Pfam" id="PF05598">
    <property type="entry name" value="DUF772"/>
    <property type="match status" value="1"/>
</dbReference>
<dbReference type="InterPro" id="IPR008490">
    <property type="entry name" value="Transposase_InsH_N"/>
</dbReference>